<dbReference type="FunFam" id="3.40.50.620:FF:000045">
    <property type="entry name" value="Glutamate--tRNA ligase, mitochondrial"/>
    <property type="match status" value="1"/>
</dbReference>
<accession>B8I450</accession>
<comment type="caution">
    <text evidence="7">Lacks conserved residue(s) required for the propagation of feature annotation.</text>
</comment>
<dbReference type="PRINTS" id="PR00987">
    <property type="entry name" value="TRNASYNTHGLU"/>
</dbReference>
<comment type="similarity">
    <text evidence="1 7">Belongs to the class-I aminoacyl-tRNA synthetase family. Glutamate--tRNA ligase type 1 subfamily.</text>
</comment>
<dbReference type="HOGENOM" id="CLU_015768_6_3_9"/>
<dbReference type="NCBIfam" id="TIGR00464">
    <property type="entry name" value="gltX_bact"/>
    <property type="match status" value="1"/>
</dbReference>
<dbReference type="CDD" id="cd00808">
    <property type="entry name" value="GluRS_core"/>
    <property type="match status" value="1"/>
</dbReference>
<evidence type="ECO:0000256" key="2">
    <source>
        <dbReference type="ARBA" id="ARBA00022598"/>
    </source>
</evidence>
<dbReference type="InterPro" id="IPR020058">
    <property type="entry name" value="Glu/Gln-tRNA-synth_Ib_cat-dom"/>
</dbReference>
<organism evidence="10 11">
    <name type="scientific">Ruminiclostridium cellulolyticum (strain ATCC 35319 / DSM 5812 / JCM 6584 / H10)</name>
    <name type="common">Clostridium cellulolyticum</name>
    <dbReference type="NCBI Taxonomy" id="394503"/>
    <lineage>
        <taxon>Bacteria</taxon>
        <taxon>Bacillati</taxon>
        <taxon>Bacillota</taxon>
        <taxon>Clostridia</taxon>
        <taxon>Eubacteriales</taxon>
        <taxon>Oscillospiraceae</taxon>
        <taxon>Ruminiclostridium</taxon>
    </lineage>
</organism>
<dbReference type="InterPro" id="IPR001412">
    <property type="entry name" value="aa-tRNA-synth_I_CS"/>
</dbReference>
<dbReference type="GO" id="GO:0004818">
    <property type="term" value="F:glutamate-tRNA ligase activity"/>
    <property type="evidence" value="ECO:0007669"/>
    <property type="project" value="UniProtKB-UniRule"/>
</dbReference>
<evidence type="ECO:0000256" key="1">
    <source>
        <dbReference type="ARBA" id="ARBA00007894"/>
    </source>
</evidence>
<evidence type="ECO:0000259" key="8">
    <source>
        <dbReference type="Pfam" id="PF00749"/>
    </source>
</evidence>
<evidence type="ECO:0000256" key="7">
    <source>
        <dbReference type="HAMAP-Rule" id="MF_00022"/>
    </source>
</evidence>
<keyword evidence="4 7" id="KW-0067">ATP-binding</keyword>
<dbReference type="AlphaFoldDB" id="B8I450"/>
<dbReference type="GO" id="GO:0005524">
    <property type="term" value="F:ATP binding"/>
    <property type="evidence" value="ECO:0007669"/>
    <property type="project" value="UniProtKB-UniRule"/>
</dbReference>
<dbReference type="HAMAP" id="MF_00022">
    <property type="entry name" value="Glu_tRNA_synth_type1"/>
    <property type="match status" value="1"/>
</dbReference>
<reference evidence="10 11" key="1">
    <citation type="submission" date="2009-01" db="EMBL/GenBank/DDBJ databases">
        <title>Complete sequence of Clostridium cellulolyticum H10.</title>
        <authorList>
            <consortium name="US DOE Joint Genome Institute"/>
            <person name="Lucas S."/>
            <person name="Copeland A."/>
            <person name="Lapidus A."/>
            <person name="Glavina del Rio T."/>
            <person name="Dalin E."/>
            <person name="Tice H."/>
            <person name="Bruce D."/>
            <person name="Goodwin L."/>
            <person name="Pitluck S."/>
            <person name="Chertkov O."/>
            <person name="Saunders E."/>
            <person name="Brettin T."/>
            <person name="Detter J.C."/>
            <person name="Han C."/>
            <person name="Larimer F."/>
            <person name="Land M."/>
            <person name="Hauser L."/>
            <person name="Kyrpides N."/>
            <person name="Ivanova N."/>
            <person name="Zhou J."/>
            <person name="Richardson P."/>
        </authorList>
    </citation>
    <scope>NUCLEOTIDE SEQUENCE [LARGE SCALE GENOMIC DNA]</scope>
    <source>
        <strain evidence="11">ATCC 35319 / DSM 5812 / JCM 6584 / H10</strain>
    </source>
</reference>
<dbReference type="eggNOG" id="COG0008">
    <property type="taxonomic scope" value="Bacteria"/>
</dbReference>
<dbReference type="OrthoDB" id="9807503at2"/>
<dbReference type="GO" id="GO:0005737">
    <property type="term" value="C:cytoplasm"/>
    <property type="evidence" value="ECO:0007669"/>
    <property type="project" value="UniProtKB-SubCell"/>
</dbReference>
<sequence>MQNVRTRFAPSPTGYMHIGNLRTALYEYLIARKYNGKFILRIEDTDQERFVEGAIDVIYKTLKLAGINHDEGPDVGGSYGPYVQSERKGMYLEYAKKLVELGGAYYCFCTKERLAELKEKQDAEGHGHRYDRCCLKLSKEEIEENLRKNVPYVIRQKMPDTGTTSFNDAVYGTITVDNSELDDQILIKTDGLPTYNFANVIDDHQMEISHVVRGNEYLSSTPKYNLLYEAFGWEVPTYVHVPLILKASGQKLSKRAGDPSFEDLVSMGYLVEAIVNYVVLLGWSPSTNQEIYSLKELEEVFEISGISKAPAIFDINKLTWMNGEYIRRMPIEEFHKLALPFYENAITNKNIDTLKLSKLLQIRTEVLTTIPETIDFIDQLPDYDVQMYVHKKSKTTLENSLENLIAAYPILEGISDWNADSIHEKIFAHIEALGVKNSLILWPIRTAVSGKAVTPGGAIEIADIVGKEETLKRISIGIDKLKAALGNNA</sequence>
<evidence type="ECO:0000256" key="3">
    <source>
        <dbReference type="ARBA" id="ARBA00022741"/>
    </source>
</evidence>
<feature type="domain" description="Aminoacyl-tRNA synthetase class I anticodon-binding" evidence="9">
    <location>
        <begin position="333"/>
        <end position="478"/>
    </location>
</feature>
<dbReference type="InterPro" id="IPR000924">
    <property type="entry name" value="Glu/Gln-tRNA-synth"/>
</dbReference>
<dbReference type="RefSeq" id="WP_015925581.1">
    <property type="nucleotide sequence ID" value="NC_011898.1"/>
</dbReference>
<evidence type="ECO:0000256" key="5">
    <source>
        <dbReference type="ARBA" id="ARBA00022917"/>
    </source>
</evidence>
<dbReference type="InterPro" id="IPR020751">
    <property type="entry name" value="aa-tRNA-synth_I_codon-bd_sub2"/>
</dbReference>
<dbReference type="SUPFAM" id="SSF48163">
    <property type="entry name" value="An anticodon-binding domain of class I aminoacyl-tRNA synthetases"/>
    <property type="match status" value="1"/>
</dbReference>
<dbReference type="InterPro" id="IPR004527">
    <property type="entry name" value="Glu-tRNA-ligase_bac/mito"/>
</dbReference>
<dbReference type="InterPro" id="IPR033910">
    <property type="entry name" value="GluRS_core"/>
</dbReference>
<evidence type="ECO:0000256" key="6">
    <source>
        <dbReference type="ARBA" id="ARBA00023146"/>
    </source>
</evidence>
<dbReference type="Proteomes" id="UP000001349">
    <property type="component" value="Chromosome"/>
</dbReference>
<keyword evidence="6 7" id="KW-0030">Aminoacyl-tRNA synthetase</keyword>
<name>B8I450_RUMCH</name>
<feature type="short sequence motif" description="'HIGH' region" evidence="7">
    <location>
        <begin position="10"/>
        <end position="20"/>
    </location>
</feature>
<dbReference type="PANTHER" id="PTHR43311:SF2">
    <property type="entry name" value="GLUTAMATE--TRNA LIGASE, MITOCHONDRIAL-RELATED"/>
    <property type="match status" value="1"/>
</dbReference>
<dbReference type="EMBL" id="CP001348">
    <property type="protein sequence ID" value="ACL76483.1"/>
    <property type="molecule type" value="Genomic_DNA"/>
</dbReference>
<dbReference type="GO" id="GO:0006424">
    <property type="term" value="P:glutamyl-tRNA aminoacylation"/>
    <property type="evidence" value="ECO:0007669"/>
    <property type="project" value="UniProtKB-UniRule"/>
</dbReference>
<comment type="function">
    <text evidence="7">Catalyzes the attachment of glutamate to tRNA(Glu) in a two-step reaction: glutamate is first activated by ATP to form Glu-AMP and then transferred to the acceptor end of tRNA(Glu).</text>
</comment>
<dbReference type="Pfam" id="PF19269">
    <property type="entry name" value="Anticodon_2"/>
    <property type="match status" value="1"/>
</dbReference>
<dbReference type="InterPro" id="IPR045462">
    <property type="entry name" value="aa-tRNA-synth_I_cd-bd"/>
</dbReference>
<feature type="domain" description="Glutamyl/glutaminyl-tRNA synthetase class Ib catalytic" evidence="8">
    <location>
        <begin position="3"/>
        <end position="320"/>
    </location>
</feature>
<dbReference type="SUPFAM" id="SSF52374">
    <property type="entry name" value="Nucleotidylyl transferase"/>
    <property type="match status" value="1"/>
</dbReference>
<protein>
    <recommendedName>
        <fullName evidence="7">Glutamate--tRNA ligase</fullName>
        <ecNumber evidence="7">6.1.1.17</ecNumber>
    </recommendedName>
    <alternativeName>
        <fullName evidence="7">Glutamyl-tRNA synthetase</fullName>
        <shortName evidence="7">GluRS</shortName>
    </alternativeName>
</protein>
<keyword evidence="5 7" id="KW-0648">Protein biosynthesis</keyword>
<feature type="short sequence motif" description="'KMSKS' region" evidence="7">
    <location>
        <begin position="251"/>
        <end position="255"/>
    </location>
</feature>
<dbReference type="GO" id="GO:0008270">
    <property type="term" value="F:zinc ion binding"/>
    <property type="evidence" value="ECO:0007669"/>
    <property type="project" value="InterPro"/>
</dbReference>
<dbReference type="PROSITE" id="PS00178">
    <property type="entry name" value="AA_TRNA_LIGASE_I"/>
    <property type="match status" value="1"/>
</dbReference>
<keyword evidence="2 7" id="KW-0436">Ligase</keyword>
<keyword evidence="11" id="KW-1185">Reference proteome</keyword>
<dbReference type="InterPro" id="IPR014729">
    <property type="entry name" value="Rossmann-like_a/b/a_fold"/>
</dbReference>
<gene>
    <name evidence="7" type="primary">gltX</name>
    <name evidence="10" type="ordered locus">Ccel_2139</name>
</gene>
<dbReference type="Pfam" id="PF00749">
    <property type="entry name" value="tRNA-synt_1c"/>
    <property type="match status" value="1"/>
</dbReference>
<evidence type="ECO:0000313" key="11">
    <source>
        <dbReference type="Proteomes" id="UP000001349"/>
    </source>
</evidence>
<dbReference type="GO" id="GO:0000049">
    <property type="term" value="F:tRNA binding"/>
    <property type="evidence" value="ECO:0007669"/>
    <property type="project" value="InterPro"/>
</dbReference>
<dbReference type="Gene3D" id="3.40.50.620">
    <property type="entry name" value="HUPs"/>
    <property type="match status" value="1"/>
</dbReference>
<dbReference type="KEGG" id="cce:Ccel_2139"/>
<dbReference type="InterPro" id="IPR049940">
    <property type="entry name" value="GluQ/Sye"/>
</dbReference>
<comment type="catalytic activity">
    <reaction evidence="7">
        <text>tRNA(Glu) + L-glutamate + ATP = L-glutamyl-tRNA(Glu) + AMP + diphosphate</text>
        <dbReference type="Rhea" id="RHEA:23540"/>
        <dbReference type="Rhea" id="RHEA-COMP:9663"/>
        <dbReference type="Rhea" id="RHEA-COMP:9680"/>
        <dbReference type="ChEBI" id="CHEBI:29985"/>
        <dbReference type="ChEBI" id="CHEBI:30616"/>
        <dbReference type="ChEBI" id="CHEBI:33019"/>
        <dbReference type="ChEBI" id="CHEBI:78442"/>
        <dbReference type="ChEBI" id="CHEBI:78520"/>
        <dbReference type="ChEBI" id="CHEBI:456215"/>
        <dbReference type="EC" id="6.1.1.17"/>
    </reaction>
</comment>
<feature type="binding site" evidence="7">
    <location>
        <position position="254"/>
    </location>
    <ligand>
        <name>ATP</name>
        <dbReference type="ChEBI" id="CHEBI:30616"/>
    </ligand>
</feature>
<keyword evidence="7" id="KW-0963">Cytoplasm</keyword>
<evidence type="ECO:0000313" key="10">
    <source>
        <dbReference type="EMBL" id="ACL76483.1"/>
    </source>
</evidence>
<dbReference type="Gene3D" id="1.10.10.350">
    <property type="match status" value="1"/>
</dbReference>
<keyword evidence="3 7" id="KW-0547">Nucleotide-binding</keyword>
<comment type="subcellular location">
    <subcellularLocation>
        <location evidence="7">Cytoplasm</location>
    </subcellularLocation>
</comment>
<dbReference type="PANTHER" id="PTHR43311">
    <property type="entry name" value="GLUTAMATE--TRNA LIGASE"/>
    <property type="match status" value="1"/>
</dbReference>
<comment type="subunit">
    <text evidence="7">Monomer.</text>
</comment>
<evidence type="ECO:0000259" key="9">
    <source>
        <dbReference type="Pfam" id="PF19269"/>
    </source>
</evidence>
<proteinExistence type="inferred from homology"/>
<dbReference type="EC" id="6.1.1.17" evidence="7"/>
<evidence type="ECO:0000256" key="4">
    <source>
        <dbReference type="ARBA" id="ARBA00022840"/>
    </source>
</evidence>
<dbReference type="STRING" id="394503.Ccel_2139"/>
<dbReference type="InterPro" id="IPR008925">
    <property type="entry name" value="aa_tRNA-synth_I_cd-bd_sf"/>
</dbReference>